<dbReference type="EMBL" id="JAPZBR010000005">
    <property type="protein sequence ID" value="KAJ5353984.1"/>
    <property type="molecule type" value="Genomic_DNA"/>
</dbReference>
<dbReference type="GO" id="GO:0072330">
    <property type="term" value="P:monocarboxylic acid biosynthetic process"/>
    <property type="evidence" value="ECO:0007669"/>
    <property type="project" value="UniProtKB-ARBA"/>
</dbReference>
<keyword evidence="2" id="KW-1185">Reference proteome</keyword>
<organism evidence="1 2">
    <name type="scientific">Penicillium brevicompactum</name>
    <dbReference type="NCBI Taxonomy" id="5074"/>
    <lineage>
        <taxon>Eukaryota</taxon>
        <taxon>Fungi</taxon>
        <taxon>Dikarya</taxon>
        <taxon>Ascomycota</taxon>
        <taxon>Pezizomycotina</taxon>
        <taxon>Eurotiomycetes</taxon>
        <taxon>Eurotiomycetidae</taxon>
        <taxon>Eurotiales</taxon>
        <taxon>Aspergillaceae</taxon>
        <taxon>Penicillium</taxon>
    </lineage>
</organism>
<gene>
    <name evidence="1" type="ORF">N7541_006548</name>
</gene>
<evidence type="ECO:0008006" key="3">
    <source>
        <dbReference type="Google" id="ProtNLM"/>
    </source>
</evidence>
<dbReference type="Gene3D" id="3.40.50.1820">
    <property type="entry name" value="alpha/beta hydrolase"/>
    <property type="match status" value="1"/>
</dbReference>
<accession>A0A9W9R7A4</accession>
<evidence type="ECO:0000313" key="1">
    <source>
        <dbReference type="EMBL" id="KAJ5353984.1"/>
    </source>
</evidence>
<dbReference type="GO" id="GO:0017000">
    <property type="term" value="P:antibiotic biosynthetic process"/>
    <property type="evidence" value="ECO:0007669"/>
    <property type="project" value="UniProtKB-ARBA"/>
</dbReference>
<sequence>MPFPFQISEHVIDGQYIREYPRATAAPDSPLKLCIKQYTPIDNPNPQPGDVTIVATHGTGFPKELYEPLWEELLARLKQDGIRIRSIWMADAANQGASGILMKKTLEMTVSDPKRVFAISRVADNPQLLGTIIVVMWCI</sequence>
<evidence type="ECO:0000313" key="2">
    <source>
        <dbReference type="Proteomes" id="UP001148299"/>
    </source>
</evidence>
<comment type="caution">
    <text evidence="1">The sequence shown here is derived from an EMBL/GenBank/DDBJ whole genome shotgun (WGS) entry which is preliminary data.</text>
</comment>
<reference evidence="1" key="1">
    <citation type="submission" date="2022-12" db="EMBL/GenBank/DDBJ databases">
        <authorList>
            <person name="Petersen C."/>
        </authorList>
    </citation>
    <scope>NUCLEOTIDE SEQUENCE</scope>
    <source>
        <strain evidence="1">IBT 35675</strain>
    </source>
</reference>
<name>A0A9W9R7A4_PENBR</name>
<reference evidence="1" key="2">
    <citation type="journal article" date="2023" name="IMA Fungus">
        <title>Comparative genomic study of the Penicillium genus elucidates a diverse pangenome and 15 lateral gene transfer events.</title>
        <authorList>
            <person name="Petersen C."/>
            <person name="Sorensen T."/>
            <person name="Nielsen M.R."/>
            <person name="Sondergaard T.E."/>
            <person name="Sorensen J.L."/>
            <person name="Fitzpatrick D.A."/>
            <person name="Frisvad J.C."/>
            <person name="Nielsen K.L."/>
        </authorList>
    </citation>
    <scope>NUCLEOTIDE SEQUENCE</scope>
    <source>
        <strain evidence="1">IBT 35675</strain>
    </source>
</reference>
<dbReference type="InterPro" id="IPR029058">
    <property type="entry name" value="AB_hydrolase_fold"/>
</dbReference>
<proteinExistence type="predicted"/>
<dbReference type="AlphaFoldDB" id="A0A9W9R7A4"/>
<protein>
    <recommendedName>
        <fullName evidence="3">Toxin biosynthesis protein</fullName>
    </recommendedName>
</protein>
<dbReference type="Proteomes" id="UP001148299">
    <property type="component" value="Unassembled WGS sequence"/>
</dbReference>